<feature type="region of interest" description="Disordered" evidence="1">
    <location>
        <begin position="963"/>
        <end position="1111"/>
    </location>
</feature>
<organism evidence="3 4">
    <name type="scientific">Rhizophlyctis rosea</name>
    <dbReference type="NCBI Taxonomy" id="64517"/>
    <lineage>
        <taxon>Eukaryota</taxon>
        <taxon>Fungi</taxon>
        <taxon>Fungi incertae sedis</taxon>
        <taxon>Chytridiomycota</taxon>
        <taxon>Chytridiomycota incertae sedis</taxon>
        <taxon>Chytridiomycetes</taxon>
        <taxon>Rhizophlyctidales</taxon>
        <taxon>Rhizophlyctidaceae</taxon>
        <taxon>Rhizophlyctis</taxon>
    </lineage>
</organism>
<feature type="domain" description="FMP27 WPPW motif-containing RBG unit" evidence="2">
    <location>
        <begin position="1"/>
        <end position="426"/>
    </location>
</feature>
<feature type="region of interest" description="Disordered" evidence="1">
    <location>
        <begin position="257"/>
        <end position="293"/>
    </location>
</feature>
<dbReference type="SMART" id="SM01216">
    <property type="entry name" value="Fmp27_WPPW"/>
    <property type="match status" value="1"/>
</dbReference>
<proteinExistence type="predicted"/>
<name>A0AAD5SBK4_9FUNG</name>
<dbReference type="PANTHER" id="PTHR15678">
    <property type="entry name" value="ANTIGEN MLAA-22-RELATED"/>
    <property type="match status" value="1"/>
</dbReference>
<dbReference type="AlphaFoldDB" id="A0AAD5SBK4"/>
<dbReference type="InterPro" id="IPR045167">
    <property type="entry name" value="Hobbit"/>
</dbReference>
<evidence type="ECO:0000259" key="2">
    <source>
        <dbReference type="SMART" id="SM01216"/>
    </source>
</evidence>
<feature type="compositionally biased region" description="Low complexity" evidence="1">
    <location>
        <begin position="1066"/>
        <end position="1085"/>
    </location>
</feature>
<accession>A0AAD5SBK4</accession>
<evidence type="ECO:0000313" key="4">
    <source>
        <dbReference type="Proteomes" id="UP001212841"/>
    </source>
</evidence>
<dbReference type="EMBL" id="JADGJD010000398">
    <property type="protein sequence ID" value="KAJ3051417.1"/>
    <property type="molecule type" value="Genomic_DNA"/>
</dbReference>
<evidence type="ECO:0000313" key="3">
    <source>
        <dbReference type="EMBL" id="KAJ3051417.1"/>
    </source>
</evidence>
<reference evidence="3" key="1">
    <citation type="submission" date="2020-05" db="EMBL/GenBank/DDBJ databases">
        <title>Phylogenomic resolution of chytrid fungi.</title>
        <authorList>
            <person name="Stajich J.E."/>
            <person name="Amses K."/>
            <person name="Simmons R."/>
            <person name="Seto K."/>
            <person name="Myers J."/>
            <person name="Bonds A."/>
            <person name="Quandt C.A."/>
            <person name="Barry K."/>
            <person name="Liu P."/>
            <person name="Grigoriev I."/>
            <person name="Longcore J.E."/>
            <person name="James T.Y."/>
        </authorList>
    </citation>
    <scope>NUCLEOTIDE SEQUENCE</scope>
    <source>
        <strain evidence="3">JEL0318</strain>
    </source>
</reference>
<sequence>MPFGWSPKVVYFRRAEEGEGNGGVANGGEGDVGKSKKDIYGVQISLFQYRLREIESSIRHYLEVLKSLEYRMVVFFDDSLRQQSELIVEKLSILHEKKAVIDEYIRQCERLRDAEDTVPTLSRAAGHEKKLFKDMAMFDHHIIVHNINLLWKKNVRNTVFKMLDLMSRSSAIKYCLSNAAVRVMKQLVAAERNDPSAIPLAPAMNGADPESASIYSGSGGKRGASVPVERMDAAMAEELLAKLIAEEETSFLVPNETEVTEATSPQHSPETASTSTYTTRTSYISSHDPESPDYVGEDEIVDANYIIQLVNPQINMEAGTKDNPEHLQSVVVAAESMQVQSVSIVDKDVGSKPVLDEYRDRNEEIIKLRTLWKIHNAQFLVVRKEDVNGRSDSDLDHIVMHRAAMGAGKGQAITNPWPVWAPLECLIDHASHTGCLQRVVERTSVSMHRDKPNPLYLKRKASGKNAVQSDTFHIDFPTFVISVNSEQYLVFFDVITALLVYKDPARGERSERLKKMLLALEQMDDLRRVQDSVLTLQDKIRQAEALLKYGTPTRGSLLSPRNSLISAAGDTRAAKNAEIRRSLVQYQDDLIVIIDALKELQSMERKRKSVGVAWQVFVGSGKLVWYMMLDGGQPLCQWTLDRTSFVWVHNEDQSSVTTLEIDEVHIENTMQTPGSFRDIVSAYVPDKRAVDFTRHKMLRVYLREMAPVAGIQVVDHFELNIFPLLFQMNYDTGKQLMFYIFPEKRARADAKVPTGPGSALSIDKLARHDSSEQMTVRSIRGVFGSDVGTPTSEKNLAVASDTASIHSVATSTAGYRRPSSVKPASDTVSLSGRTRAGTMDSTTGIRPRVVEGRSIGGMLLSRTEKEAKLNELKQMQARASQNRSFIYIKVPGVQHCLSYRGPKEKNLEDLYMFAFKMPTLEYRNKTWSWLDFLEALKKDASRAVLANTGALVRDKLFQKRKITGPEDVDTEGTPAFNIRRPSLQHSGRSAEDMTVLDAEDSPDAATPGSIVSPLGGDIDPSAAGDDSKESNAGRNRKKLFGKLFKGKKDRRGKDDGGDGDSSVGMSPPRLRSTFSSSSIASLAAQGGDGGSGTGAQEEAIGSAPGKSTSGLLSSFSEGSSILFSRSGLGGVGDTSGKSDKGRLLFGKLYVGPGVPEGGGSESGA</sequence>
<keyword evidence="4" id="KW-1185">Reference proteome</keyword>
<feature type="compositionally biased region" description="Low complexity" evidence="1">
    <location>
        <begin position="268"/>
        <end position="286"/>
    </location>
</feature>
<dbReference type="Pfam" id="PF10344">
    <property type="entry name" value="Hobbit"/>
    <property type="match status" value="1"/>
</dbReference>
<dbReference type="Proteomes" id="UP001212841">
    <property type="component" value="Unassembled WGS sequence"/>
</dbReference>
<evidence type="ECO:0000256" key="1">
    <source>
        <dbReference type="SAM" id="MobiDB-lite"/>
    </source>
</evidence>
<comment type="caution">
    <text evidence="3">The sequence shown here is derived from an EMBL/GenBank/DDBJ whole genome shotgun (WGS) entry which is preliminary data.</text>
</comment>
<feature type="region of interest" description="Disordered" evidence="1">
    <location>
        <begin position="810"/>
        <end position="841"/>
    </location>
</feature>
<dbReference type="PANTHER" id="PTHR15678:SF6">
    <property type="entry name" value="BRIDGE-LIKE LIPID TRANSFER PROTEIN FAMILY MEMBER 2"/>
    <property type="match status" value="1"/>
</dbReference>
<dbReference type="InterPro" id="IPR019449">
    <property type="entry name" value="FMP27_WPPW_RBG"/>
</dbReference>
<gene>
    <name evidence="3" type="ORF">HK097_007555</name>
</gene>
<protein>
    <recommendedName>
        <fullName evidence="2">FMP27 WPPW motif-containing RBG unit domain-containing protein</fullName>
    </recommendedName>
</protein>
<feature type="compositionally biased region" description="Basic residues" evidence="1">
    <location>
        <begin position="1034"/>
        <end position="1050"/>
    </location>
</feature>